<name>A0ABP8RDN2_9PSEU</name>
<organism evidence="2 3">
    <name type="scientific">Pseudonocardia xishanensis</name>
    <dbReference type="NCBI Taxonomy" id="630995"/>
    <lineage>
        <taxon>Bacteria</taxon>
        <taxon>Bacillati</taxon>
        <taxon>Actinomycetota</taxon>
        <taxon>Actinomycetes</taxon>
        <taxon>Pseudonocardiales</taxon>
        <taxon>Pseudonocardiaceae</taxon>
        <taxon>Pseudonocardia</taxon>
    </lineage>
</organism>
<proteinExistence type="predicted"/>
<accession>A0ABP8RDN2</accession>
<evidence type="ECO:0000256" key="1">
    <source>
        <dbReference type="SAM" id="MobiDB-lite"/>
    </source>
</evidence>
<dbReference type="Proteomes" id="UP001501598">
    <property type="component" value="Unassembled WGS sequence"/>
</dbReference>
<feature type="region of interest" description="Disordered" evidence="1">
    <location>
        <begin position="204"/>
        <end position="234"/>
    </location>
</feature>
<keyword evidence="3" id="KW-1185">Reference proteome</keyword>
<evidence type="ECO:0000313" key="2">
    <source>
        <dbReference type="EMBL" id="GAA4536324.1"/>
    </source>
</evidence>
<feature type="region of interest" description="Disordered" evidence="1">
    <location>
        <begin position="142"/>
        <end position="171"/>
    </location>
</feature>
<sequence length="252" mass="26387">MTGFRPPIVAGVSGGVGTTTVALALHGTDAGTTTADADVLVCRSSAESLDRAARIADLAEPGRYPVLVVTLAGTERRPPPRVTDLEGYWAAVVAAPHVPRWAAIVDPYREVAGLLGSPRDQLPRALRGYLEALTRAARLVADSGRLTAPRPTPSLPTTPPTRRQPSPVEPVHRPFVPALPIPAATTEPGPPADRQVVRLMSDSWTATVPPPGHRDPGSRSTGLSTMESTGCGELPELRPVRGIRVLTVGGAT</sequence>
<feature type="compositionally biased region" description="Pro residues" evidence="1">
    <location>
        <begin position="150"/>
        <end position="159"/>
    </location>
</feature>
<dbReference type="RefSeq" id="WP_345411915.1">
    <property type="nucleotide sequence ID" value="NZ_BAABGT010000004.1"/>
</dbReference>
<protein>
    <submittedName>
        <fullName evidence="2">Uncharacterized protein</fullName>
    </submittedName>
</protein>
<comment type="caution">
    <text evidence="2">The sequence shown here is derived from an EMBL/GenBank/DDBJ whole genome shotgun (WGS) entry which is preliminary data.</text>
</comment>
<dbReference type="EMBL" id="BAABGT010000004">
    <property type="protein sequence ID" value="GAA4536324.1"/>
    <property type="molecule type" value="Genomic_DNA"/>
</dbReference>
<feature type="compositionally biased region" description="Polar residues" evidence="1">
    <location>
        <begin position="218"/>
        <end position="228"/>
    </location>
</feature>
<gene>
    <name evidence="2" type="ORF">GCM10023175_03090</name>
</gene>
<reference evidence="3" key="1">
    <citation type="journal article" date="2019" name="Int. J. Syst. Evol. Microbiol.">
        <title>The Global Catalogue of Microorganisms (GCM) 10K type strain sequencing project: providing services to taxonomists for standard genome sequencing and annotation.</title>
        <authorList>
            <consortium name="The Broad Institute Genomics Platform"/>
            <consortium name="The Broad Institute Genome Sequencing Center for Infectious Disease"/>
            <person name="Wu L."/>
            <person name="Ma J."/>
        </authorList>
    </citation>
    <scope>NUCLEOTIDE SEQUENCE [LARGE SCALE GENOMIC DNA]</scope>
    <source>
        <strain evidence="3">JCM 17906</strain>
    </source>
</reference>
<evidence type="ECO:0000313" key="3">
    <source>
        <dbReference type="Proteomes" id="UP001501598"/>
    </source>
</evidence>